<dbReference type="SUPFAM" id="SSF53187">
    <property type="entry name" value="Zn-dependent exopeptidases"/>
    <property type="match status" value="1"/>
</dbReference>
<evidence type="ECO:0000313" key="14">
    <source>
        <dbReference type="Proteomes" id="UP000054653"/>
    </source>
</evidence>
<keyword evidence="7" id="KW-0378">Hydrolase</keyword>
<dbReference type="InterPro" id="IPR003146">
    <property type="entry name" value="M14A_act_pep"/>
</dbReference>
<evidence type="ECO:0000256" key="8">
    <source>
        <dbReference type="ARBA" id="ARBA00022833"/>
    </source>
</evidence>
<evidence type="ECO:0000256" key="5">
    <source>
        <dbReference type="ARBA" id="ARBA00022723"/>
    </source>
</evidence>
<dbReference type="FunFam" id="3.40.630.10:FF:000084">
    <property type="entry name" value="Carboxypeptidase B2"/>
    <property type="match status" value="1"/>
</dbReference>
<evidence type="ECO:0000256" key="10">
    <source>
        <dbReference type="ARBA" id="ARBA00023157"/>
    </source>
</evidence>
<keyword evidence="14" id="KW-1185">Reference proteome</keyword>
<accession>A0A0V1CKC2</accession>
<dbReference type="GO" id="GO:0005615">
    <property type="term" value="C:extracellular space"/>
    <property type="evidence" value="ECO:0007669"/>
    <property type="project" value="TreeGrafter"/>
</dbReference>
<evidence type="ECO:0000256" key="3">
    <source>
        <dbReference type="ARBA" id="ARBA00022645"/>
    </source>
</evidence>
<protein>
    <submittedName>
        <fullName evidence="13">Carboxypeptidase A2</fullName>
    </submittedName>
</protein>
<dbReference type="InterPro" id="IPR036990">
    <property type="entry name" value="M14A-like_propep"/>
</dbReference>
<gene>
    <name evidence="13" type="primary">Cpa2</name>
    <name evidence="13" type="ORF">T03_11496</name>
</gene>
<keyword evidence="10" id="KW-1015">Disulfide bond</keyword>
<organism evidence="13 14">
    <name type="scientific">Trichinella britovi</name>
    <name type="common">Parasitic roundworm</name>
    <dbReference type="NCBI Taxonomy" id="45882"/>
    <lineage>
        <taxon>Eukaryota</taxon>
        <taxon>Metazoa</taxon>
        <taxon>Ecdysozoa</taxon>
        <taxon>Nematoda</taxon>
        <taxon>Enoplea</taxon>
        <taxon>Dorylaimia</taxon>
        <taxon>Trichinellida</taxon>
        <taxon>Trichinellidae</taxon>
        <taxon>Trichinella</taxon>
    </lineage>
</organism>
<keyword evidence="3 13" id="KW-0121">Carboxypeptidase</keyword>
<evidence type="ECO:0000256" key="6">
    <source>
        <dbReference type="ARBA" id="ARBA00022729"/>
    </source>
</evidence>
<evidence type="ECO:0000256" key="1">
    <source>
        <dbReference type="ARBA" id="ARBA00001947"/>
    </source>
</evidence>
<dbReference type="OMA" id="CASHRCS"/>
<dbReference type="Gene3D" id="3.30.70.340">
    <property type="entry name" value="Metallocarboxypeptidase-like"/>
    <property type="match status" value="1"/>
</dbReference>
<reference evidence="13 14" key="1">
    <citation type="submission" date="2015-01" db="EMBL/GenBank/DDBJ databases">
        <title>Evolution of Trichinella species and genotypes.</title>
        <authorList>
            <person name="Korhonen P.K."/>
            <person name="Edoardo P."/>
            <person name="Giuseppe L.R."/>
            <person name="Gasser R.B."/>
        </authorList>
    </citation>
    <scope>NUCLEOTIDE SEQUENCE [LARGE SCALE GENOMIC DNA]</scope>
    <source>
        <strain evidence="13">ISS120</strain>
    </source>
</reference>
<keyword evidence="9" id="KW-0482">Metalloprotease</keyword>
<dbReference type="OrthoDB" id="3626597at2759"/>
<dbReference type="GO" id="GO:0004181">
    <property type="term" value="F:metallocarboxypeptidase activity"/>
    <property type="evidence" value="ECO:0007669"/>
    <property type="project" value="InterPro"/>
</dbReference>
<dbReference type="EMBL" id="JYDI01000174">
    <property type="protein sequence ID" value="KRY49486.1"/>
    <property type="molecule type" value="Genomic_DNA"/>
</dbReference>
<dbReference type="Proteomes" id="UP000054653">
    <property type="component" value="Unassembled WGS sequence"/>
</dbReference>
<sequence>MVYISTNVLVKKQSFTIVEQMMHEKIECFITFLPFAKQYISHSFRKAELNIMMLLVRTIFAIGLLRIGSGYSNKALEIYQGHILLEAVPRTEQQLITLQQLIHYNNSEIDVWTLSPSIWKKSLILVAPQHHYDIYKRMLDDGIKVKIAIDHLKSMFATHANIIERRIHKCNFSSNDFDISEYHTYDEIAEYMKMISSQHPNWTELISVGYSYEGRELLAIKIGTASSSFWIDAGIHSREWISVSSAVFIIGQLHKQYNLDINLRRLLSETVSWIILPVFNPDGYEFTWNKDRLWRKSRSKYKIPLFKSCIGVDLNRNFDMDFGGWLRKRSGSSSNPCSNVYHGKYSFSEPETRAVMRYLSKMQDKIKACISLHSFGQLWLMPYGNKQGHYPTNYREMVKLANGAVKELRTVHRSIYKVLKASDLYLSTGVAADWILNATSIKYAFTVELRPETPEKGGFVLPEKEIVPTGEEISLPCLALKTCSRTEACRIVEYHKLIIENGNMEAVDENISGAGGSLQKETNSSIQELRDEASFTIASEQLCACPSTDSPCAFDNETDNSENVIQINSGTMLILCQSKERLPSCRDFRRPVVRLFKDLEVSSDLQGTFNRRYTKARIWCRCTRGEFKKSKLTEIWMYGMQHADTISNDQLCAECLFFSIIPTIFYDIWTKLTTALLHQSKNETNQIYKIVSFDTVFAGWMNLLSKLIIESYPSCSAS</sequence>
<dbReference type="Pfam" id="PF00246">
    <property type="entry name" value="Peptidase_M14"/>
    <property type="match status" value="1"/>
</dbReference>
<dbReference type="SMART" id="SM00631">
    <property type="entry name" value="Zn_pept"/>
    <property type="match status" value="1"/>
</dbReference>
<proteinExistence type="inferred from homology"/>
<dbReference type="GO" id="GO:0006508">
    <property type="term" value="P:proteolysis"/>
    <property type="evidence" value="ECO:0007669"/>
    <property type="project" value="UniProtKB-KW"/>
</dbReference>
<dbReference type="PANTHER" id="PTHR11705:SF91">
    <property type="entry name" value="FI01817P-RELATED"/>
    <property type="match status" value="1"/>
</dbReference>
<comment type="similarity">
    <text evidence="2 11">Belongs to the peptidase M14 family.</text>
</comment>
<keyword evidence="6" id="KW-0732">Signal</keyword>
<evidence type="ECO:0000256" key="11">
    <source>
        <dbReference type="PROSITE-ProRule" id="PRU01379"/>
    </source>
</evidence>
<dbReference type="STRING" id="45882.A0A0V1CKC2"/>
<keyword evidence="4" id="KW-0645">Protease</keyword>
<feature type="active site" description="Proton donor/acceptor" evidence="11">
    <location>
        <position position="448"/>
    </location>
</feature>
<evidence type="ECO:0000256" key="9">
    <source>
        <dbReference type="ARBA" id="ARBA00023049"/>
    </source>
</evidence>
<keyword evidence="5" id="KW-0479">Metal-binding</keyword>
<dbReference type="CDD" id="cd03860">
    <property type="entry name" value="M14_CP_A-B_like"/>
    <property type="match status" value="1"/>
</dbReference>
<comment type="cofactor">
    <cofactor evidence="1">
        <name>Zn(2+)</name>
        <dbReference type="ChEBI" id="CHEBI:29105"/>
    </cofactor>
</comment>
<dbReference type="PRINTS" id="PR00765">
    <property type="entry name" value="CRBOXYPTASEA"/>
</dbReference>
<evidence type="ECO:0000313" key="13">
    <source>
        <dbReference type="EMBL" id="KRY49486.1"/>
    </source>
</evidence>
<name>A0A0V1CKC2_TRIBR</name>
<evidence type="ECO:0000256" key="2">
    <source>
        <dbReference type="ARBA" id="ARBA00005988"/>
    </source>
</evidence>
<dbReference type="PANTHER" id="PTHR11705">
    <property type="entry name" value="PROTEASE FAMILY M14 CARBOXYPEPTIDASE A,B"/>
    <property type="match status" value="1"/>
</dbReference>
<dbReference type="PROSITE" id="PS52035">
    <property type="entry name" value="PEPTIDASE_M14"/>
    <property type="match status" value="1"/>
</dbReference>
<comment type="caution">
    <text evidence="13">The sequence shown here is derived from an EMBL/GenBank/DDBJ whole genome shotgun (WGS) entry which is preliminary data.</text>
</comment>
<dbReference type="GO" id="GO:0008270">
    <property type="term" value="F:zinc ion binding"/>
    <property type="evidence" value="ECO:0007669"/>
    <property type="project" value="InterPro"/>
</dbReference>
<dbReference type="Pfam" id="PF02244">
    <property type="entry name" value="Propep_M14"/>
    <property type="match status" value="1"/>
</dbReference>
<evidence type="ECO:0000256" key="4">
    <source>
        <dbReference type="ARBA" id="ARBA00022670"/>
    </source>
</evidence>
<dbReference type="Gene3D" id="3.40.630.10">
    <property type="entry name" value="Zn peptidases"/>
    <property type="match status" value="1"/>
</dbReference>
<dbReference type="AlphaFoldDB" id="A0A0V1CKC2"/>
<dbReference type="SUPFAM" id="SSF54897">
    <property type="entry name" value="Protease propeptides/inhibitors"/>
    <property type="match status" value="1"/>
</dbReference>
<dbReference type="InterPro" id="IPR000834">
    <property type="entry name" value="Peptidase_M14"/>
</dbReference>
<evidence type="ECO:0000259" key="12">
    <source>
        <dbReference type="PROSITE" id="PS52035"/>
    </source>
</evidence>
<keyword evidence="8" id="KW-0862">Zinc</keyword>
<evidence type="ECO:0000256" key="7">
    <source>
        <dbReference type="ARBA" id="ARBA00022801"/>
    </source>
</evidence>
<feature type="domain" description="Peptidase M14" evidence="12">
    <location>
        <begin position="181"/>
        <end position="484"/>
    </location>
</feature>